<dbReference type="OrthoDB" id="7161641at2"/>
<dbReference type="STRING" id="928856.SAMN04488049_102380"/>
<evidence type="ECO:0000256" key="1">
    <source>
        <dbReference type="SAM" id="MobiDB-lite"/>
    </source>
</evidence>
<keyword evidence="4" id="KW-1185">Reference proteome</keyword>
<evidence type="ECO:0008006" key="5">
    <source>
        <dbReference type="Google" id="ProtNLM"/>
    </source>
</evidence>
<name>A0A0P1GIU5_9RHOB</name>
<feature type="region of interest" description="Disordered" evidence="1">
    <location>
        <begin position="1151"/>
        <end position="1180"/>
    </location>
</feature>
<sequence length="1180" mass="124832">MSDKVKPDKPDQSPDPAAADPATGGVTSAAQAVDAQPADAQAADAEAGSDAGSIAGLAVSKGRAGGAVIGMLGFLGKAAMRLIGFLLALAVAAAVMLYLMLDRQVDMPDWVRGEVERRLEHNLGGLQIDFGEISVLVSQGWRPSVSLRDVTLSYPDGTSALQVADAQAALAMRPLLKGQVRPKTISLSGLFAILERGENGAVALRFGDGNTNFRQADSFALLMEQWDQQLTLPILSALTQVETHALTLRLEDLRLGRGWTLDGGAVTLSRSQGDVEFDAGFSVLSGRDFASTVEANYRSRIGDTAAEFALVITEVPAEDVAVQSAALGWLSVLRAPISGAVRGAVDSDGGLMPLQAALEIGEGVIQPEEAAKPVPIRGAQSFFTFDPGGEELTFDSLSIDSGWGSGNMQGTASLVGVENGQLRELVGQLAFSDLKLNPRGFYDQPLELTGVNADFMMELNPFRLRLGQMLVERDGMHILAKGEARVGDAGWDYDLSVSSDRLSPELIKALWPTTTPPRPRQWVQDNVLRGTIYDAEVGLRGRGGQKPFVSVDLNFRDGEVKYHRTLPNVVQAAGQLSIHGHRLVVTATEGLLLPPEGGPLDMSGTSFIIPDTSLPPGEGFGILRADATGAATAALSLLNLPPLSLMDKVDLPVALGDGQVAAQGTMTIPLRDHVDASDIEYHYTGTLAQLHSDKLLPGHVLEAEALSLRGDQSFVEISGPGQLSGIPFDAVWRQEINPEDPQAGRVRGTIEISDATVKTLGIGLPDRSVFGRGEGVFDVTLPPGGAAPRLSFTSALAGVGLRLPDLAWSKSERSQGRLRVEARLGDSPVVEDLQLEAPGLAARGRVTTKADGGLNRAEFSSVSLGGWLRGAVTLEGRGAAAPAVFVRGGRIDLRNLPFDSQSSGAGGSSSGGNVPIDLQLDQLQVTDGFALSGFQGRFSTRGGFNGEFSGRLNGKAPLTGVVVPQQTGLGIRLKAKDAGAVLRAAEIIDNSFGGDFEMTLLPTAKPGEYTGQVRVGRIRVKQGSLITALLNSISLVGLVNELAGQGIQFNSAEADFRLGPEYLTLTNMSAVGASIGMSMEGLYNLRTDALDMRGVLTPVYALNAIGSVLTRRGEGLFAFAFRLRGTGADPDVSVNPLSALAPGFLREVFRGEKPLKPGEQRKRKTAEELREERRQRIEDR</sequence>
<dbReference type="RefSeq" id="WP_110590798.1">
    <property type="nucleotide sequence ID" value="NZ_CYSD01000042.1"/>
</dbReference>
<organism evidence="3 4">
    <name type="scientific">Tritonibacter multivorans</name>
    <dbReference type="NCBI Taxonomy" id="928856"/>
    <lineage>
        <taxon>Bacteria</taxon>
        <taxon>Pseudomonadati</taxon>
        <taxon>Pseudomonadota</taxon>
        <taxon>Alphaproteobacteria</taxon>
        <taxon>Rhodobacterales</taxon>
        <taxon>Paracoccaceae</taxon>
        <taxon>Tritonibacter</taxon>
    </lineage>
</organism>
<accession>A0A0P1GIU5</accession>
<keyword evidence="2" id="KW-0472">Membrane</keyword>
<dbReference type="EMBL" id="CYSD01000042">
    <property type="protein sequence ID" value="CUH81674.1"/>
    <property type="molecule type" value="Genomic_DNA"/>
</dbReference>
<reference evidence="3 4" key="1">
    <citation type="submission" date="2015-09" db="EMBL/GenBank/DDBJ databases">
        <authorList>
            <consortium name="Swine Surveillance"/>
        </authorList>
    </citation>
    <scope>NUCLEOTIDE SEQUENCE [LARGE SCALE GENOMIC DNA]</scope>
    <source>
        <strain evidence="3 4">CECT 7557</strain>
    </source>
</reference>
<gene>
    <name evidence="3" type="ORF">TRM7557_03543</name>
</gene>
<keyword evidence="2" id="KW-0812">Transmembrane</keyword>
<dbReference type="AlphaFoldDB" id="A0A0P1GIU5"/>
<feature type="compositionally biased region" description="Basic and acidic residues" evidence="1">
    <location>
        <begin position="1"/>
        <end position="12"/>
    </location>
</feature>
<feature type="compositionally biased region" description="Low complexity" evidence="1">
    <location>
        <begin position="14"/>
        <end position="44"/>
    </location>
</feature>
<protein>
    <recommendedName>
        <fullName evidence="5">DUF3971 domain-containing protein</fullName>
    </recommendedName>
</protein>
<evidence type="ECO:0000256" key="2">
    <source>
        <dbReference type="SAM" id="Phobius"/>
    </source>
</evidence>
<proteinExistence type="predicted"/>
<feature type="transmembrane region" description="Helical" evidence="2">
    <location>
        <begin position="82"/>
        <end position="101"/>
    </location>
</feature>
<dbReference type="Proteomes" id="UP000052022">
    <property type="component" value="Unassembled WGS sequence"/>
</dbReference>
<keyword evidence="2" id="KW-1133">Transmembrane helix</keyword>
<evidence type="ECO:0000313" key="3">
    <source>
        <dbReference type="EMBL" id="CUH81674.1"/>
    </source>
</evidence>
<feature type="region of interest" description="Disordered" evidence="1">
    <location>
        <begin position="1"/>
        <end position="44"/>
    </location>
</feature>
<evidence type="ECO:0000313" key="4">
    <source>
        <dbReference type="Proteomes" id="UP000052022"/>
    </source>
</evidence>